<keyword evidence="1" id="KW-0808">Transferase</keyword>
<reference evidence="1 2" key="1">
    <citation type="submission" date="2017-02" db="EMBL/GenBank/DDBJ databases">
        <authorList>
            <person name="Peterson S.W."/>
        </authorList>
    </citation>
    <scope>NUCLEOTIDE SEQUENCE [LARGE SCALE GENOMIC DNA]</scope>
    <source>
        <strain evidence="1 2">ATCC 700028</strain>
    </source>
</reference>
<accession>A0A1T4LSY3</accession>
<name>A0A1T4LSY3_9FUSO</name>
<dbReference type="EMBL" id="FUWX01000007">
    <property type="protein sequence ID" value="SJZ57813.1"/>
    <property type="molecule type" value="Genomic_DNA"/>
</dbReference>
<dbReference type="GO" id="GO:0016740">
    <property type="term" value="F:transferase activity"/>
    <property type="evidence" value="ECO:0007669"/>
    <property type="project" value="UniProtKB-KW"/>
</dbReference>
<dbReference type="STRING" id="180163.SAMN02745174_00952"/>
<dbReference type="AlphaFoldDB" id="A0A1T4LSY3"/>
<dbReference type="PANTHER" id="PTHR23416">
    <property type="entry name" value="SIALIC ACID SYNTHASE-RELATED"/>
    <property type="match status" value="1"/>
</dbReference>
<dbReference type="OrthoDB" id="9812571at2"/>
<gene>
    <name evidence="1" type="ORF">SAMN02745174_00952</name>
</gene>
<dbReference type="Pfam" id="PF00132">
    <property type="entry name" value="Hexapep"/>
    <property type="match status" value="1"/>
</dbReference>
<dbReference type="InterPro" id="IPR051159">
    <property type="entry name" value="Hexapeptide_acetyltransf"/>
</dbReference>
<protein>
    <submittedName>
        <fullName evidence="1">Acetyltransferase (Isoleucine patch superfamily)</fullName>
    </submittedName>
</protein>
<dbReference type="RefSeq" id="WP_078693469.1">
    <property type="nucleotide sequence ID" value="NZ_FUWX01000007.1"/>
</dbReference>
<keyword evidence="2" id="KW-1185">Reference proteome</keyword>
<dbReference type="CDD" id="cd04647">
    <property type="entry name" value="LbH_MAT_like"/>
    <property type="match status" value="1"/>
</dbReference>
<dbReference type="Proteomes" id="UP000191153">
    <property type="component" value="Unassembled WGS sequence"/>
</dbReference>
<evidence type="ECO:0000313" key="1">
    <source>
        <dbReference type="EMBL" id="SJZ57813.1"/>
    </source>
</evidence>
<dbReference type="SUPFAM" id="SSF51161">
    <property type="entry name" value="Trimeric LpxA-like enzymes"/>
    <property type="match status" value="1"/>
</dbReference>
<dbReference type="Gene3D" id="2.160.10.10">
    <property type="entry name" value="Hexapeptide repeat proteins"/>
    <property type="match status" value="1"/>
</dbReference>
<organism evidence="1 2">
    <name type="scientific">Cetobacterium ceti</name>
    <dbReference type="NCBI Taxonomy" id="180163"/>
    <lineage>
        <taxon>Bacteria</taxon>
        <taxon>Fusobacteriati</taxon>
        <taxon>Fusobacteriota</taxon>
        <taxon>Fusobacteriia</taxon>
        <taxon>Fusobacteriales</taxon>
        <taxon>Fusobacteriaceae</taxon>
        <taxon>Cetobacterium</taxon>
    </lineage>
</organism>
<evidence type="ECO:0000313" key="2">
    <source>
        <dbReference type="Proteomes" id="UP000191153"/>
    </source>
</evidence>
<sequence length="196" mass="22405">MNLIEKIIFIKNILLTKLKYKLFLKKIGKNTVIEKPILFKGKKNILISDNVYIRQNSRIEVIEHFKNQYFKPKLIIQKNVNIEQNFHCTCAGEIIIGENTSITPNVAIFNINHSYKKVNISPKFQDYEIKNIIIGKNCMIGTNTVILPGTEIGDNVIIGANSVVKGKICSNTVIGGNPAKIIKKYNFKTHSWERMR</sequence>
<dbReference type="InterPro" id="IPR001451">
    <property type="entry name" value="Hexapep"/>
</dbReference>
<dbReference type="InterPro" id="IPR011004">
    <property type="entry name" value="Trimer_LpxA-like_sf"/>
</dbReference>
<proteinExistence type="predicted"/>